<dbReference type="STRING" id="926559.JoomaDRAFT_0138"/>
<name>I3C0Q5_9FLAO</name>
<dbReference type="GO" id="GO:0016747">
    <property type="term" value="F:acyltransferase activity, transferring groups other than amino-acyl groups"/>
    <property type="evidence" value="ECO:0007669"/>
    <property type="project" value="InterPro"/>
</dbReference>
<dbReference type="GO" id="GO:0005840">
    <property type="term" value="C:ribosome"/>
    <property type="evidence" value="ECO:0007669"/>
    <property type="project" value="UniProtKB-KW"/>
</dbReference>
<accession>I3C0Q5</accession>
<dbReference type="eggNOG" id="COG0456">
    <property type="taxonomic scope" value="Bacteria"/>
</dbReference>
<keyword evidence="2" id="KW-0808">Transferase</keyword>
<proteinExistence type="predicted"/>
<gene>
    <name evidence="2" type="ORF">JoomaDRAFT_0138</name>
</gene>
<dbReference type="Pfam" id="PF00583">
    <property type="entry name" value="Acetyltransf_1"/>
    <property type="match status" value="1"/>
</dbReference>
<dbReference type="AlphaFoldDB" id="I3C0Q5"/>
<dbReference type="Gene3D" id="3.40.630.30">
    <property type="match status" value="1"/>
</dbReference>
<keyword evidence="2" id="KW-0687">Ribonucleoprotein</keyword>
<protein>
    <submittedName>
        <fullName evidence="2">Acetyltransferase, ribosomal protein N-acetylase</fullName>
    </submittedName>
</protein>
<dbReference type="HOGENOM" id="CLU_013985_34_2_10"/>
<evidence type="ECO:0000313" key="2">
    <source>
        <dbReference type="EMBL" id="EIJ37198.1"/>
    </source>
</evidence>
<dbReference type="Proteomes" id="UP000004690">
    <property type="component" value="Unassembled WGS sequence"/>
</dbReference>
<dbReference type="InterPro" id="IPR016181">
    <property type="entry name" value="Acyl_CoA_acyltransferase"/>
</dbReference>
<evidence type="ECO:0000313" key="3">
    <source>
        <dbReference type="Proteomes" id="UP000004690"/>
    </source>
</evidence>
<evidence type="ECO:0000259" key="1">
    <source>
        <dbReference type="PROSITE" id="PS51186"/>
    </source>
</evidence>
<keyword evidence="2" id="KW-0689">Ribosomal protein</keyword>
<keyword evidence="3" id="KW-1185">Reference proteome</keyword>
<dbReference type="PROSITE" id="PS51186">
    <property type="entry name" value="GNAT"/>
    <property type="match status" value="1"/>
</dbReference>
<organism evidence="2 3">
    <name type="scientific">Galbibacter orientalis DSM 19592</name>
    <dbReference type="NCBI Taxonomy" id="926559"/>
    <lineage>
        <taxon>Bacteria</taxon>
        <taxon>Pseudomonadati</taxon>
        <taxon>Bacteroidota</taxon>
        <taxon>Flavobacteriia</taxon>
        <taxon>Flavobacteriales</taxon>
        <taxon>Flavobacteriaceae</taxon>
        <taxon>Galbibacter</taxon>
    </lineage>
</organism>
<reference evidence="2 3" key="1">
    <citation type="submission" date="2012-02" db="EMBL/GenBank/DDBJ databases">
        <title>Improved High-Quality Draft genome of Joostella marina DSM 19592.</title>
        <authorList>
            <consortium name="US DOE Joint Genome Institute (JGI-PGF)"/>
            <person name="Lucas S."/>
            <person name="Copeland A."/>
            <person name="Lapidus A."/>
            <person name="Bruce D."/>
            <person name="Goodwin L."/>
            <person name="Pitluck S."/>
            <person name="Peters L."/>
            <person name="Chertkov O."/>
            <person name="Ovchinnikova G."/>
            <person name="Kyrpides N."/>
            <person name="Mavromatis K."/>
            <person name="Detter J.C."/>
            <person name="Han C."/>
            <person name="Land M."/>
            <person name="Hauser L."/>
            <person name="Markowitz V."/>
            <person name="Cheng J.-F."/>
            <person name="Hugenholtz P."/>
            <person name="Woyke T."/>
            <person name="Wu D."/>
            <person name="Tindall B."/>
            <person name="Brambilla E."/>
            <person name="Klenk H.-P."/>
            <person name="Eisen J.A."/>
        </authorList>
    </citation>
    <scope>NUCLEOTIDE SEQUENCE [LARGE SCALE GENOMIC DNA]</scope>
    <source>
        <strain evidence="2 3">DSM 19592</strain>
    </source>
</reference>
<sequence>MFRPPISGRTKISRKENRNKINTMLQTSIALLKEDAIEKVVELTQQLNTTKTKAYLLEKHQEMFKYNGYHCFGLLYNKELIGVCSGWSTVKLYSGKQLELDNVIIDNNFQSKGFGKLFVEQIEAWAQENNYKTMELNTYVANGRSHKFYFNQGFEIIGYHFQKKI</sequence>
<dbReference type="InterPro" id="IPR000182">
    <property type="entry name" value="GNAT_dom"/>
</dbReference>
<dbReference type="EMBL" id="JH651380">
    <property type="protein sequence ID" value="EIJ37198.1"/>
    <property type="molecule type" value="Genomic_DNA"/>
</dbReference>
<dbReference type="SUPFAM" id="SSF55729">
    <property type="entry name" value="Acyl-CoA N-acyltransferases (Nat)"/>
    <property type="match status" value="1"/>
</dbReference>
<dbReference type="CDD" id="cd04301">
    <property type="entry name" value="NAT_SF"/>
    <property type="match status" value="1"/>
</dbReference>
<feature type="domain" description="N-acetyltransferase" evidence="1">
    <location>
        <begin position="27"/>
        <end position="165"/>
    </location>
</feature>